<evidence type="ECO:0000313" key="3">
    <source>
        <dbReference type="Proteomes" id="UP000614200"/>
    </source>
</evidence>
<dbReference type="RefSeq" id="WP_194701852.1">
    <property type="nucleotide sequence ID" value="NZ_JADKNH010000006.1"/>
</dbReference>
<dbReference type="EMBL" id="JADKNH010000006">
    <property type="protein sequence ID" value="MBF4693608.1"/>
    <property type="molecule type" value="Genomic_DNA"/>
</dbReference>
<dbReference type="Proteomes" id="UP000614200">
    <property type="component" value="Unassembled WGS sequence"/>
</dbReference>
<feature type="domain" description="Right handed beta helix" evidence="1">
    <location>
        <begin position="679"/>
        <end position="769"/>
    </location>
</feature>
<dbReference type="PROSITE" id="PS51257">
    <property type="entry name" value="PROKAR_LIPOPROTEIN"/>
    <property type="match status" value="1"/>
</dbReference>
<reference evidence="2 3" key="1">
    <citation type="submission" date="2020-11" db="EMBL/GenBank/DDBJ databases">
        <title>Fusibacter basophilias sp. nov.</title>
        <authorList>
            <person name="Qiu D."/>
        </authorList>
    </citation>
    <scope>NUCLEOTIDE SEQUENCE [LARGE SCALE GENOMIC DNA]</scope>
    <source>
        <strain evidence="2 3">Q10-2</strain>
    </source>
</reference>
<name>A0ABR9ZT36_9FIRM</name>
<proteinExistence type="predicted"/>
<comment type="caution">
    <text evidence="2">The sequence shown here is derived from an EMBL/GenBank/DDBJ whole genome shotgun (WGS) entry which is preliminary data.</text>
</comment>
<accession>A0ABR9ZT36</accession>
<dbReference type="InterPro" id="IPR011050">
    <property type="entry name" value="Pectin_lyase_fold/virulence"/>
</dbReference>
<gene>
    <name evidence="2" type="ORF">ISU02_10770</name>
</gene>
<dbReference type="InterPro" id="IPR012334">
    <property type="entry name" value="Pectin_lyas_fold"/>
</dbReference>
<sequence length="813" mass="92966">MVSARLQKNFIIAILCIVCMSFIVSGCSKDNSKDNLTDKGDVIPNKGDVIQASELNLKEFFHFNLDETLYYNGVPDLNRYESCVRIDEIISPNTGKLYYFEGDSGVSTDDITGDYAFYKAYKVTDKDFTIYYDDQNEMILLKNDISEGDTWQTSMIDPKLGMLEVQATVKSIEKDEITVMYEFADQQNIPEDLQYTLEYVFKSGQGIVKERQVYKDSNLELNLTQKSSAPPNTFVSRYSKPSELISKIYSDTYFQDLISDAVFKQKIRTSQFEDNDLYENYENYLDHLQASDMKRISRGKEMLQTCMIYTEKPLRLVRQFVEFYELSCYDNGRDWIDQLKLYDLDQFDELFIYSESAGKLVVNSHVKGELHALGAYLVENGLSIEYEEGFPYFSPSAEFIDRAVSVDDPLVQDYLSLKELQYNFFPIQSDGYLMVSADELANAIKAFDADYQAHRDLEDFKEAKYLADYLFELYILPNDYFIEGYNYAGGYIADEYLSSYKTYIKENPKSSYTPILINIEKLLNENNHVYSKALNNYLIELGYTPDDLNFSQRFKQMEAFSKITDGKKRILLNPEASESVKVSNTAEFLAAIGPDKTIYLKPGLYTLPYDLEIDNEYVEIEEGTLRIKNVKNMTVLSESGIVDVIADSYLEVLIVDGCENIQLDGIRLGHLREYCVGDVLAIKASKNVEINRVILFGCGYNGLNLDQVVGVSLSNSLISDCQACGLVFEDADKITVENTQFYRNGRQVFDFKNATHVTLTQVVAEDNDKEAYEDVEALMLLDERSDVLVESSKLDTTFVKKLVEGKGILTQEN</sequence>
<dbReference type="Pfam" id="PF13229">
    <property type="entry name" value="Beta_helix"/>
    <property type="match status" value="1"/>
</dbReference>
<dbReference type="Gene3D" id="2.160.20.10">
    <property type="entry name" value="Single-stranded right-handed beta-helix, Pectin lyase-like"/>
    <property type="match status" value="1"/>
</dbReference>
<keyword evidence="3" id="KW-1185">Reference proteome</keyword>
<evidence type="ECO:0000313" key="2">
    <source>
        <dbReference type="EMBL" id="MBF4693608.1"/>
    </source>
</evidence>
<dbReference type="SUPFAM" id="SSF51126">
    <property type="entry name" value="Pectin lyase-like"/>
    <property type="match status" value="1"/>
</dbReference>
<protein>
    <submittedName>
        <fullName evidence="2">Right-handed parallel beta-helix repeat-containing protein</fullName>
    </submittedName>
</protein>
<organism evidence="2 3">
    <name type="scientific">Fusibacter ferrireducens</name>
    <dbReference type="NCBI Taxonomy" id="2785058"/>
    <lineage>
        <taxon>Bacteria</taxon>
        <taxon>Bacillati</taxon>
        <taxon>Bacillota</taxon>
        <taxon>Clostridia</taxon>
        <taxon>Eubacteriales</taxon>
        <taxon>Eubacteriales Family XII. Incertae Sedis</taxon>
        <taxon>Fusibacter</taxon>
    </lineage>
</organism>
<evidence type="ECO:0000259" key="1">
    <source>
        <dbReference type="Pfam" id="PF13229"/>
    </source>
</evidence>
<dbReference type="InterPro" id="IPR039448">
    <property type="entry name" value="Beta_helix"/>
</dbReference>